<evidence type="ECO:0000313" key="1">
    <source>
        <dbReference type="EMBL" id="KAJ8429586.1"/>
    </source>
</evidence>
<dbReference type="EMBL" id="JAKOGI010000883">
    <property type="protein sequence ID" value="KAJ8429586.1"/>
    <property type="molecule type" value="Genomic_DNA"/>
</dbReference>
<accession>A0A9Q1Q5Y6</accession>
<proteinExistence type="predicted"/>
<keyword evidence="2" id="KW-1185">Reference proteome</keyword>
<sequence>MKDILSKDLDGIIPHLLIPVGIGRKPAQSKRSSKEDVESLKIGIGKGNQITRWQKVEEENEGHLFYDCSYTQEAWGHLKQWWSSLPIAPDNIQLLRYLKNYKGSSTLKQVTSAVIIGIFYHIWSARNHRIFKNQQITASQTANLIKDQVRSRILFLNTCSKKYSRYIDRLLSLVYI</sequence>
<comment type="caution">
    <text evidence="1">The sequence shown here is derived from an EMBL/GenBank/DDBJ whole genome shotgun (WGS) entry which is preliminary data.</text>
</comment>
<gene>
    <name evidence="1" type="ORF">Cgig2_023792</name>
</gene>
<dbReference type="Proteomes" id="UP001153076">
    <property type="component" value="Unassembled WGS sequence"/>
</dbReference>
<protein>
    <submittedName>
        <fullName evidence="1">Uncharacterized protein</fullName>
    </submittedName>
</protein>
<reference evidence="1" key="1">
    <citation type="submission" date="2022-04" db="EMBL/GenBank/DDBJ databases">
        <title>Carnegiea gigantea Genome sequencing and assembly v2.</title>
        <authorList>
            <person name="Copetti D."/>
            <person name="Sanderson M.J."/>
            <person name="Burquez A."/>
            <person name="Wojciechowski M.F."/>
        </authorList>
    </citation>
    <scope>NUCLEOTIDE SEQUENCE</scope>
    <source>
        <strain evidence="1">SGP5-SGP5p</strain>
        <tissue evidence="1">Aerial part</tissue>
    </source>
</reference>
<evidence type="ECO:0000313" key="2">
    <source>
        <dbReference type="Proteomes" id="UP001153076"/>
    </source>
</evidence>
<name>A0A9Q1Q5Y6_9CARY</name>
<organism evidence="1 2">
    <name type="scientific">Carnegiea gigantea</name>
    <dbReference type="NCBI Taxonomy" id="171969"/>
    <lineage>
        <taxon>Eukaryota</taxon>
        <taxon>Viridiplantae</taxon>
        <taxon>Streptophyta</taxon>
        <taxon>Embryophyta</taxon>
        <taxon>Tracheophyta</taxon>
        <taxon>Spermatophyta</taxon>
        <taxon>Magnoliopsida</taxon>
        <taxon>eudicotyledons</taxon>
        <taxon>Gunneridae</taxon>
        <taxon>Pentapetalae</taxon>
        <taxon>Caryophyllales</taxon>
        <taxon>Cactineae</taxon>
        <taxon>Cactaceae</taxon>
        <taxon>Cactoideae</taxon>
        <taxon>Echinocereeae</taxon>
        <taxon>Carnegiea</taxon>
    </lineage>
</organism>
<dbReference type="AlphaFoldDB" id="A0A9Q1Q5Y6"/>
<dbReference type="OrthoDB" id="1938430at2759"/>